<reference evidence="2 3" key="1">
    <citation type="submission" date="2018-08" db="EMBL/GenBank/DDBJ databases">
        <title>Flavobacterium tibetense sp. nov., isolated from a wetland YonghuCo on Tibetan Plateau.</title>
        <authorList>
            <person name="Phurbu D."/>
            <person name="Lu H."/>
            <person name="Xing P."/>
        </authorList>
    </citation>
    <scope>NUCLEOTIDE SEQUENCE [LARGE SCALE GENOMIC DNA]</scope>
    <source>
        <strain evidence="2 3">DJC</strain>
    </source>
</reference>
<keyword evidence="1" id="KW-1133">Transmembrane helix</keyword>
<protein>
    <submittedName>
        <fullName evidence="2">Uncharacterized protein</fullName>
    </submittedName>
</protein>
<keyword evidence="1" id="KW-0472">Membrane</keyword>
<accession>A0A411YXY5</accession>
<name>A0A411YXY5_9RHOB</name>
<gene>
    <name evidence="2" type="ORF">D1012_18805</name>
</gene>
<evidence type="ECO:0000256" key="1">
    <source>
        <dbReference type="SAM" id="Phobius"/>
    </source>
</evidence>
<evidence type="ECO:0000313" key="2">
    <source>
        <dbReference type="EMBL" id="RGP35640.1"/>
    </source>
</evidence>
<dbReference type="EMBL" id="QWEY01000013">
    <property type="protein sequence ID" value="RGP35640.1"/>
    <property type="molecule type" value="Genomic_DNA"/>
</dbReference>
<comment type="caution">
    <text evidence="2">The sequence shown here is derived from an EMBL/GenBank/DDBJ whole genome shotgun (WGS) entry which is preliminary data.</text>
</comment>
<feature type="transmembrane region" description="Helical" evidence="1">
    <location>
        <begin position="87"/>
        <end position="108"/>
    </location>
</feature>
<evidence type="ECO:0000313" key="3">
    <source>
        <dbReference type="Proteomes" id="UP000284547"/>
    </source>
</evidence>
<dbReference type="Proteomes" id="UP000284547">
    <property type="component" value="Unassembled WGS sequence"/>
</dbReference>
<keyword evidence="3" id="KW-1185">Reference proteome</keyword>
<organism evidence="2 3">
    <name type="scientific">Pseudotabrizicola alkalilacus</name>
    <dbReference type="NCBI Taxonomy" id="2305252"/>
    <lineage>
        <taxon>Bacteria</taxon>
        <taxon>Pseudomonadati</taxon>
        <taxon>Pseudomonadota</taxon>
        <taxon>Alphaproteobacteria</taxon>
        <taxon>Rhodobacterales</taxon>
        <taxon>Paracoccaceae</taxon>
        <taxon>Pseudotabrizicola</taxon>
    </lineage>
</organism>
<dbReference type="AlphaFoldDB" id="A0A411YXY5"/>
<proteinExistence type="predicted"/>
<keyword evidence="1" id="KW-0812">Transmembrane</keyword>
<sequence>MRHFARGVIRARCLSLDQYTGDAQMTQTTPSFTRPSFGQRLLYGTPVIGRIAREIAQDVNNVFYLLVVVLTLEILGFLLWGPVVFTLTALVLVPLMFVFFVVISWPGMSRPKV</sequence>
<feature type="transmembrane region" description="Helical" evidence="1">
    <location>
        <begin position="62"/>
        <end position="81"/>
    </location>
</feature>